<dbReference type="OrthoDB" id="69177at2759"/>
<dbReference type="SUPFAM" id="SSF53448">
    <property type="entry name" value="Nucleotide-diphospho-sugar transferases"/>
    <property type="match status" value="1"/>
</dbReference>
<keyword evidence="3" id="KW-0560">Oxidoreductase</keyword>
<keyword evidence="5" id="KW-1185">Reference proteome</keyword>
<proteinExistence type="predicted"/>
<gene>
    <name evidence="2" type="ORF">B4U79_03023</name>
    <name evidence="3" type="ORF">B4U79_03857</name>
    <name evidence="4" type="ORF">B4U79_14518</name>
</gene>
<dbReference type="GO" id="GO:0005783">
    <property type="term" value="C:endoplasmic reticulum"/>
    <property type="evidence" value="ECO:0007669"/>
    <property type="project" value="TreeGrafter"/>
</dbReference>
<dbReference type="EMBL" id="NCKU01001911">
    <property type="protein sequence ID" value="RWS10926.1"/>
    <property type="molecule type" value="Genomic_DNA"/>
</dbReference>
<dbReference type="AlphaFoldDB" id="A0A3S3RR03"/>
<dbReference type="EMBL" id="NCKU01006512">
    <property type="protein sequence ID" value="RWS03426.1"/>
    <property type="molecule type" value="Genomic_DNA"/>
</dbReference>
<feature type="non-terminal residue" evidence="3">
    <location>
        <position position="1"/>
    </location>
</feature>
<evidence type="ECO:0000259" key="1">
    <source>
        <dbReference type="Pfam" id="PF25342"/>
    </source>
</evidence>
<name>A0A3S3RR03_9ACAR</name>
<reference evidence="3" key="2">
    <citation type="submission" date="2018-11" db="EMBL/GenBank/DDBJ databases">
        <title>Trombidioid mite genomics.</title>
        <authorList>
            <person name="Dong X."/>
        </authorList>
    </citation>
    <scope>NUCLEOTIDE SEQUENCE</scope>
    <source>
        <strain evidence="3">UoL-WK</strain>
    </source>
</reference>
<dbReference type="InterPro" id="IPR057589">
    <property type="entry name" value="GT_PLOD"/>
</dbReference>
<feature type="non-terminal residue" evidence="3">
    <location>
        <position position="419"/>
    </location>
</feature>
<dbReference type="PANTHER" id="PTHR10730:SF45">
    <property type="entry name" value="PROCOLLAGEN-LYSINE,2-OXOGLUTARATE 5-DIOXYGENASE"/>
    <property type="match status" value="1"/>
</dbReference>
<dbReference type="EMBL" id="NCKU01006887">
    <property type="protein sequence ID" value="RWS03079.1"/>
    <property type="molecule type" value="Genomic_DNA"/>
</dbReference>
<dbReference type="Proteomes" id="UP000285301">
    <property type="component" value="Unassembled WGS sequence"/>
</dbReference>
<reference evidence="3 5" key="1">
    <citation type="journal article" date="2018" name="Gigascience">
        <title>Genomes of trombidid mites reveal novel predicted allergens and laterally-transferred genes associated with secondary metabolism.</title>
        <authorList>
            <person name="Dong X."/>
            <person name="Chaisiri K."/>
            <person name="Xia D."/>
            <person name="Armstrong S.D."/>
            <person name="Fang Y."/>
            <person name="Donnelly M.J."/>
            <person name="Kadowaki T."/>
            <person name="McGarry J.W."/>
            <person name="Darby A.C."/>
            <person name="Makepeace B.L."/>
        </authorList>
    </citation>
    <scope>NUCLEOTIDE SEQUENCE [LARGE SCALE GENOMIC DNA]</scope>
    <source>
        <strain evidence="3">UoL-WK</strain>
    </source>
</reference>
<dbReference type="InterPro" id="IPR050757">
    <property type="entry name" value="Collagen_mod_GT25"/>
</dbReference>
<dbReference type="GO" id="GO:0008475">
    <property type="term" value="F:procollagen-lysine 5-dioxygenase activity"/>
    <property type="evidence" value="ECO:0007669"/>
    <property type="project" value="TreeGrafter"/>
</dbReference>
<accession>A0A3S3RR03</accession>
<comment type="caution">
    <text evidence="3">The sequence shown here is derived from an EMBL/GenBank/DDBJ whole genome shotgun (WGS) entry which is preliminary data.</text>
</comment>
<organism evidence="3 5">
    <name type="scientific">Dinothrombium tinctorium</name>
    <dbReference type="NCBI Taxonomy" id="1965070"/>
    <lineage>
        <taxon>Eukaryota</taxon>
        <taxon>Metazoa</taxon>
        <taxon>Ecdysozoa</taxon>
        <taxon>Arthropoda</taxon>
        <taxon>Chelicerata</taxon>
        <taxon>Arachnida</taxon>
        <taxon>Acari</taxon>
        <taxon>Acariformes</taxon>
        <taxon>Trombidiformes</taxon>
        <taxon>Prostigmata</taxon>
        <taxon>Anystina</taxon>
        <taxon>Parasitengona</taxon>
        <taxon>Trombidioidea</taxon>
        <taxon>Trombidiidae</taxon>
        <taxon>Dinothrombium</taxon>
    </lineage>
</organism>
<dbReference type="STRING" id="1965070.A0A3S3RR03"/>
<evidence type="ECO:0000313" key="5">
    <source>
        <dbReference type="Proteomes" id="UP000285301"/>
    </source>
</evidence>
<sequence>QKLIVVTVATDASNDGFQRFNRSAHVYNLNLEVIGLNEVWKGGNVDTEPGGGFKVNLFRNTLKKYKDNDNIIVLFVDSYDVVITAGEKEILRRFRESGAEVLFSAEVFCWPDKSLAPSYPKVEKGGKRYLNSGGFIGFAPLLYEVVSYEEIKDLDDDQLYYTKIYLNDTLRQKWSIKLDHKSNIFQNLNGAMGDVEIRFDENGDASVYNTAYHTNPIILHGNGMSKLVINALGNYVAKSWSSKEGCLSCKEGVISLKNVNPENAPLVLLGIFIEHPTPFLPEFFEYLLNLRYPKERVHIILHNAAAYHSQLVEEFVANNKEKYANFKLLPSTTEQWQARNMALEECLKIDCDYYMSVDSNARLTNDKTLIKLIEQNRKVIAPLLTQPNKLWSNFWGALSSDGYYARSHDYIDIVKNNRR</sequence>
<keyword evidence="3" id="KW-0223">Dioxygenase</keyword>
<evidence type="ECO:0000313" key="4">
    <source>
        <dbReference type="EMBL" id="RWS10926.1"/>
    </source>
</evidence>
<protein>
    <submittedName>
        <fullName evidence="3">Procollagen-lysine:2-oxoglutarate 5-dioxygenase 3-like protein</fullName>
    </submittedName>
</protein>
<evidence type="ECO:0000313" key="3">
    <source>
        <dbReference type="EMBL" id="RWS03426.1"/>
    </source>
</evidence>
<feature type="domain" description="PLOD1-3-like GT" evidence="1">
    <location>
        <begin position="1"/>
        <end position="246"/>
    </location>
</feature>
<dbReference type="InterPro" id="IPR029044">
    <property type="entry name" value="Nucleotide-diphossugar_trans"/>
</dbReference>
<dbReference type="Pfam" id="PF25342">
    <property type="entry name" value="GT_PLOD"/>
    <property type="match status" value="1"/>
</dbReference>
<dbReference type="PANTHER" id="PTHR10730">
    <property type="entry name" value="PROCOLLAGEN-LYSINE,2-OXOGLUTARATE 5-DIOXYGENASE/GLYCOSYLTRANSFERASE 25 FAMILY MEMBER"/>
    <property type="match status" value="1"/>
</dbReference>
<evidence type="ECO:0000313" key="2">
    <source>
        <dbReference type="EMBL" id="RWS03079.1"/>
    </source>
</evidence>